<comment type="subcellular location">
    <subcellularLocation>
        <location evidence="6">Cell outer membrane</location>
    </subcellularLocation>
    <subcellularLocation>
        <location evidence="1">Membrane</location>
    </subcellularLocation>
</comment>
<dbReference type="Pfam" id="PF00263">
    <property type="entry name" value="Secretin"/>
    <property type="match status" value="1"/>
</dbReference>
<feature type="compositionally biased region" description="Acidic residues" evidence="7">
    <location>
        <begin position="127"/>
        <end position="138"/>
    </location>
</feature>
<reference evidence="11" key="1">
    <citation type="journal article" date="2018" name="Genome Biol.">
        <title>SKESA: strategic k-mer extension for scrupulous assemblies.</title>
        <authorList>
            <person name="Souvorov A."/>
            <person name="Agarwala R."/>
            <person name="Lipman D.J."/>
        </authorList>
    </citation>
    <scope>NUCLEOTIDE SEQUENCE</scope>
    <source>
        <strain evidence="11">R404</strain>
    </source>
</reference>
<evidence type="ECO:0000259" key="8">
    <source>
        <dbReference type="Pfam" id="PF00263"/>
    </source>
</evidence>
<dbReference type="PROSITE" id="PS00875">
    <property type="entry name" value="T2SP_D"/>
    <property type="match status" value="1"/>
</dbReference>
<accession>A0AAN5LE08</accession>
<dbReference type="InterPro" id="IPR004845">
    <property type="entry name" value="T2SS_GspD_CS"/>
</dbReference>
<name>A0AAN5LE08_KLEOX</name>
<dbReference type="InterPro" id="IPR001775">
    <property type="entry name" value="GspD/PilQ"/>
</dbReference>
<evidence type="ECO:0000313" key="11">
    <source>
        <dbReference type="EMBL" id="HAT1685018.1"/>
    </source>
</evidence>
<evidence type="ECO:0000256" key="3">
    <source>
        <dbReference type="ARBA" id="ARBA00022729"/>
    </source>
</evidence>
<feature type="domain" description="GspD-like N0" evidence="10">
    <location>
        <begin position="46"/>
        <end position="106"/>
    </location>
</feature>
<feature type="domain" description="NolW-like" evidence="9">
    <location>
        <begin position="152"/>
        <end position="215"/>
    </location>
</feature>
<dbReference type="InterPro" id="IPR049371">
    <property type="entry name" value="GspD-like_N0"/>
</dbReference>
<organism evidence="11 12">
    <name type="scientific">Klebsiella oxytoca</name>
    <dbReference type="NCBI Taxonomy" id="571"/>
    <lineage>
        <taxon>Bacteria</taxon>
        <taxon>Pseudomonadati</taxon>
        <taxon>Pseudomonadota</taxon>
        <taxon>Gammaproteobacteria</taxon>
        <taxon>Enterobacterales</taxon>
        <taxon>Enterobacteriaceae</taxon>
        <taxon>Klebsiella/Raoultella group</taxon>
        <taxon>Klebsiella</taxon>
    </lineage>
</organism>
<evidence type="ECO:0000259" key="9">
    <source>
        <dbReference type="Pfam" id="PF03958"/>
    </source>
</evidence>
<reference evidence="11" key="2">
    <citation type="submission" date="2020-11" db="EMBL/GenBank/DDBJ databases">
        <authorList>
            <consortium name="NCBI Pathogen Detection Project"/>
        </authorList>
    </citation>
    <scope>NUCLEOTIDE SEQUENCE</scope>
    <source>
        <strain evidence="11">R404</strain>
    </source>
</reference>
<evidence type="ECO:0000256" key="5">
    <source>
        <dbReference type="RuleBase" id="RU004003"/>
    </source>
</evidence>
<dbReference type="InterPro" id="IPR050810">
    <property type="entry name" value="Bact_Secretion_Sys_Channel"/>
</dbReference>
<dbReference type="Proteomes" id="UP000856143">
    <property type="component" value="Unassembled WGS sequence"/>
</dbReference>
<dbReference type="PRINTS" id="PR00811">
    <property type="entry name" value="BCTERIALGSPD"/>
</dbReference>
<keyword evidence="6" id="KW-0813">Transport</keyword>
<evidence type="ECO:0000256" key="7">
    <source>
        <dbReference type="SAM" id="MobiDB-lite"/>
    </source>
</evidence>
<dbReference type="InterPro" id="IPR004846">
    <property type="entry name" value="T2SS/T3SS_dom"/>
</dbReference>
<feature type="region of interest" description="Disordered" evidence="7">
    <location>
        <begin position="121"/>
        <end position="143"/>
    </location>
</feature>
<comment type="similarity">
    <text evidence="5">Belongs to the bacterial secretin family.</text>
</comment>
<evidence type="ECO:0000259" key="10">
    <source>
        <dbReference type="Pfam" id="PF21305"/>
    </source>
</evidence>
<evidence type="ECO:0000256" key="4">
    <source>
        <dbReference type="ARBA" id="ARBA00023136"/>
    </source>
</evidence>
<dbReference type="InterPro" id="IPR038591">
    <property type="entry name" value="NolW-like_sf"/>
</dbReference>
<dbReference type="GO" id="GO:0009306">
    <property type="term" value="P:protein secretion"/>
    <property type="evidence" value="ECO:0007669"/>
    <property type="project" value="InterPro"/>
</dbReference>
<evidence type="ECO:0000256" key="1">
    <source>
        <dbReference type="ARBA" id="ARBA00004370"/>
    </source>
</evidence>
<dbReference type="Gene3D" id="3.55.50.30">
    <property type="match status" value="1"/>
</dbReference>
<keyword evidence="2" id="KW-0812">Transmembrane</keyword>
<proteinExistence type="inferred from homology"/>
<dbReference type="Pfam" id="PF03958">
    <property type="entry name" value="Secretin_N"/>
    <property type="match status" value="1"/>
</dbReference>
<dbReference type="PANTHER" id="PTHR30332:SF24">
    <property type="entry name" value="SECRETIN GSPD-RELATED"/>
    <property type="match status" value="1"/>
</dbReference>
<keyword evidence="4" id="KW-0472">Membrane</keyword>
<protein>
    <submittedName>
        <fullName evidence="11">General secretion pathway protein GspD</fullName>
    </submittedName>
</protein>
<evidence type="ECO:0000256" key="2">
    <source>
        <dbReference type="ARBA" id="ARBA00022692"/>
    </source>
</evidence>
<evidence type="ECO:0000313" key="12">
    <source>
        <dbReference type="Proteomes" id="UP000856143"/>
    </source>
</evidence>
<dbReference type="AlphaFoldDB" id="A0AAN5LE08"/>
<sequence>MAIVFFILIPVLQLLRKGVSVKKFAAEFMLIVMSVFSFSVYAEKVDLNNAPVRNFVQWYSKQTGRAVIVNPDVKGTVTVFNADITPANIDTFFKSVLNANGFIMLNGNPLVVSLPSKLPSQMNDPDNGYEDGNDDDPVAESSAPPVPVHLVVRNFKLSLVRSTDVLPLVQIFIQSNGGGNAVDYPGNNSLVVSASADIMPALGDFITAVDVARSQVLIQSLMFETSMTDGLDLSFAAGSASGHKFAGGVNTSSLGNVLSAAGGSFGIFDGNILALSARALKTSSGSEIISTPRILTQSGQTGYISVGKNVPFITGTVTGSGVNVNNPFQTIERRDIGISLKVTPVVMGNGQLVMTIDTRADSVDPDEKASDIITNQRQIQTTVQIKDGQTLLLGGLIDSSGNTGDRSVPFLSKIPVIGWLFRSHSDSKNQRVMYVMLTAHIIRPLA</sequence>
<dbReference type="GO" id="GO:0009279">
    <property type="term" value="C:cell outer membrane"/>
    <property type="evidence" value="ECO:0007669"/>
    <property type="project" value="UniProtKB-SubCell"/>
</dbReference>
<dbReference type="InterPro" id="IPR005644">
    <property type="entry name" value="NolW-like"/>
</dbReference>
<dbReference type="GO" id="GO:0015627">
    <property type="term" value="C:type II protein secretion system complex"/>
    <property type="evidence" value="ECO:0007669"/>
    <property type="project" value="TreeGrafter"/>
</dbReference>
<evidence type="ECO:0000256" key="6">
    <source>
        <dbReference type="RuleBase" id="RU004004"/>
    </source>
</evidence>
<comment type="caution">
    <text evidence="11">The sequence shown here is derived from an EMBL/GenBank/DDBJ whole genome shotgun (WGS) entry which is preliminary data.</text>
</comment>
<dbReference type="Pfam" id="PF21305">
    <property type="entry name" value="type_II_gspD_N0"/>
    <property type="match status" value="1"/>
</dbReference>
<gene>
    <name evidence="11" type="ORF">I8Y21_005847</name>
</gene>
<dbReference type="EMBL" id="DACSEO010000140">
    <property type="protein sequence ID" value="HAT1685018.1"/>
    <property type="molecule type" value="Genomic_DNA"/>
</dbReference>
<keyword evidence="3" id="KW-0732">Signal</keyword>
<dbReference type="PANTHER" id="PTHR30332">
    <property type="entry name" value="PROBABLE GENERAL SECRETION PATHWAY PROTEIN D"/>
    <property type="match status" value="1"/>
</dbReference>
<dbReference type="PRINTS" id="PR01032">
    <property type="entry name" value="PHAGEIV"/>
</dbReference>
<feature type="domain" description="Type II/III secretion system secretin-like" evidence="8">
    <location>
        <begin position="279"/>
        <end position="443"/>
    </location>
</feature>
<dbReference type="Gene3D" id="3.30.1370.120">
    <property type="match status" value="1"/>
</dbReference>